<comment type="similarity">
    <text evidence="2">Belongs to the nitroreductase family.</text>
</comment>
<dbReference type="Pfam" id="PF00881">
    <property type="entry name" value="Nitroreductase"/>
    <property type="match status" value="2"/>
</dbReference>
<feature type="domain" description="Nitroreductase" evidence="6">
    <location>
        <begin position="69"/>
        <end position="145"/>
    </location>
</feature>
<keyword evidence="8" id="KW-1185">Reference proteome</keyword>
<dbReference type="InterPro" id="IPR000415">
    <property type="entry name" value="Nitroreductase-like"/>
</dbReference>
<dbReference type="RefSeq" id="WP_378300528.1">
    <property type="nucleotide sequence ID" value="NZ_JBHTJA010000038.1"/>
</dbReference>
<protein>
    <submittedName>
        <fullName evidence="7">Nitroreductase family protein</fullName>
    </submittedName>
</protein>
<comment type="cofactor">
    <cofactor evidence="1">
        <name>FMN</name>
        <dbReference type="ChEBI" id="CHEBI:58210"/>
    </cofactor>
</comment>
<evidence type="ECO:0000256" key="3">
    <source>
        <dbReference type="ARBA" id="ARBA00022630"/>
    </source>
</evidence>
<dbReference type="Proteomes" id="UP001596972">
    <property type="component" value="Unassembled WGS sequence"/>
</dbReference>
<keyword evidence="5" id="KW-0560">Oxidoreductase</keyword>
<accession>A0ABW3EUM1</accession>
<dbReference type="Gene3D" id="3.40.109.10">
    <property type="entry name" value="NADH Oxidase"/>
    <property type="match status" value="1"/>
</dbReference>
<dbReference type="PANTHER" id="PTHR43673">
    <property type="entry name" value="NAD(P)H NITROREDUCTASE YDGI-RELATED"/>
    <property type="match status" value="1"/>
</dbReference>
<dbReference type="CDD" id="cd02062">
    <property type="entry name" value="Nitro_FMN_reductase"/>
    <property type="match status" value="1"/>
</dbReference>
<keyword evidence="3" id="KW-0285">Flavoprotein</keyword>
<name>A0ABW3EUM1_9ACTN</name>
<dbReference type="EMBL" id="JBHTJA010000038">
    <property type="protein sequence ID" value="MFD0902593.1"/>
    <property type="molecule type" value="Genomic_DNA"/>
</dbReference>
<evidence type="ECO:0000313" key="7">
    <source>
        <dbReference type="EMBL" id="MFD0902593.1"/>
    </source>
</evidence>
<sequence>METWDAITSRRNVRKFTDEHIPDGDIDRILEAARRAPSSKNWQPWDFVAVTDRDQLADLAGVGRYADYLGGAAAAIALVVRDFEEASERETAFFDLGQASISIMLGAVDLGIASGHAAVFDQDAARRVLGLPGDRVCPYVVALGYPAARPLKPVERPNRRSFDDVVHRHRW</sequence>
<proteinExistence type="inferred from homology"/>
<evidence type="ECO:0000256" key="1">
    <source>
        <dbReference type="ARBA" id="ARBA00001917"/>
    </source>
</evidence>
<dbReference type="PANTHER" id="PTHR43673:SF2">
    <property type="entry name" value="NITROREDUCTASE"/>
    <property type="match status" value="1"/>
</dbReference>
<reference evidence="8" key="1">
    <citation type="journal article" date="2019" name="Int. J. Syst. Evol. Microbiol.">
        <title>The Global Catalogue of Microorganisms (GCM) 10K type strain sequencing project: providing services to taxonomists for standard genome sequencing and annotation.</title>
        <authorList>
            <consortium name="The Broad Institute Genomics Platform"/>
            <consortium name="The Broad Institute Genome Sequencing Center for Infectious Disease"/>
            <person name="Wu L."/>
            <person name="Ma J."/>
        </authorList>
    </citation>
    <scope>NUCLEOTIDE SEQUENCE [LARGE SCALE GENOMIC DNA]</scope>
    <source>
        <strain evidence="8">JCM 31202</strain>
    </source>
</reference>
<organism evidence="7 8">
    <name type="scientific">Actinomadura sediminis</name>
    <dbReference type="NCBI Taxonomy" id="1038904"/>
    <lineage>
        <taxon>Bacteria</taxon>
        <taxon>Bacillati</taxon>
        <taxon>Actinomycetota</taxon>
        <taxon>Actinomycetes</taxon>
        <taxon>Streptosporangiales</taxon>
        <taxon>Thermomonosporaceae</taxon>
        <taxon>Actinomadura</taxon>
    </lineage>
</organism>
<evidence type="ECO:0000256" key="2">
    <source>
        <dbReference type="ARBA" id="ARBA00007118"/>
    </source>
</evidence>
<evidence type="ECO:0000313" key="8">
    <source>
        <dbReference type="Proteomes" id="UP001596972"/>
    </source>
</evidence>
<dbReference type="InterPro" id="IPR029479">
    <property type="entry name" value="Nitroreductase"/>
</dbReference>
<evidence type="ECO:0000256" key="4">
    <source>
        <dbReference type="ARBA" id="ARBA00022643"/>
    </source>
</evidence>
<comment type="caution">
    <text evidence="7">The sequence shown here is derived from an EMBL/GenBank/DDBJ whole genome shotgun (WGS) entry which is preliminary data.</text>
</comment>
<feature type="domain" description="Nitroreductase" evidence="6">
    <location>
        <begin position="7"/>
        <end position="60"/>
    </location>
</feature>
<evidence type="ECO:0000256" key="5">
    <source>
        <dbReference type="ARBA" id="ARBA00023002"/>
    </source>
</evidence>
<keyword evidence="4" id="KW-0288">FMN</keyword>
<dbReference type="SUPFAM" id="SSF55469">
    <property type="entry name" value="FMN-dependent nitroreductase-like"/>
    <property type="match status" value="1"/>
</dbReference>
<gene>
    <name evidence="7" type="ORF">ACFQ11_19495</name>
</gene>
<evidence type="ECO:0000259" key="6">
    <source>
        <dbReference type="Pfam" id="PF00881"/>
    </source>
</evidence>